<dbReference type="AlphaFoldDB" id="A0A931IJ97"/>
<gene>
    <name evidence="1" type="ORF">IT779_30970</name>
</gene>
<keyword evidence="2" id="KW-1185">Reference proteome</keyword>
<evidence type="ECO:0000313" key="2">
    <source>
        <dbReference type="Proteomes" id="UP000655751"/>
    </source>
</evidence>
<proteinExistence type="predicted"/>
<dbReference type="Proteomes" id="UP000655751">
    <property type="component" value="Unassembled WGS sequence"/>
</dbReference>
<sequence>MLYPIEIKVNLEDGVGAVMDRLGDPPPSGKRQIWFAEDRDGLDSHELRLLAAGIVLRLRSGDGDDDATAKLRPAPVERLIAPWDRPFTTGRLEYRVEGDRSGARQVLSASAVTKETQGSLAAAVTGGRADPALWSYHARFVTVGA</sequence>
<organism evidence="1 2">
    <name type="scientific">Nocardia bovistercoris</name>
    <dbReference type="NCBI Taxonomy" id="2785916"/>
    <lineage>
        <taxon>Bacteria</taxon>
        <taxon>Bacillati</taxon>
        <taxon>Actinomycetota</taxon>
        <taxon>Actinomycetes</taxon>
        <taxon>Mycobacteriales</taxon>
        <taxon>Nocardiaceae</taxon>
        <taxon>Nocardia</taxon>
    </lineage>
</organism>
<protein>
    <submittedName>
        <fullName evidence="1">Uncharacterized protein</fullName>
    </submittedName>
</protein>
<dbReference type="EMBL" id="JADMLG010000017">
    <property type="protein sequence ID" value="MBH0780700.1"/>
    <property type="molecule type" value="Genomic_DNA"/>
</dbReference>
<name>A0A931IJ97_9NOCA</name>
<dbReference type="RefSeq" id="WP_196153007.1">
    <property type="nucleotide sequence ID" value="NZ_JADMLG010000017.1"/>
</dbReference>
<accession>A0A931IJ97</accession>
<reference evidence="1" key="1">
    <citation type="submission" date="2020-11" db="EMBL/GenBank/DDBJ databases">
        <title>Nocardia NEAU-351.nov., a novel actinomycete isolated from the cow dung.</title>
        <authorList>
            <person name="Zhang X."/>
        </authorList>
    </citation>
    <scope>NUCLEOTIDE SEQUENCE</scope>
    <source>
        <strain evidence="1">NEAU-351</strain>
    </source>
</reference>
<comment type="caution">
    <text evidence="1">The sequence shown here is derived from an EMBL/GenBank/DDBJ whole genome shotgun (WGS) entry which is preliminary data.</text>
</comment>
<evidence type="ECO:0000313" key="1">
    <source>
        <dbReference type="EMBL" id="MBH0780700.1"/>
    </source>
</evidence>